<evidence type="ECO:0000256" key="7">
    <source>
        <dbReference type="ARBA" id="ARBA00022840"/>
    </source>
</evidence>
<keyword evidence="4" id="KW-0808">Transferase</keyword>
<dbReference type="GO" id="GO:0046983">
    <property type="term" value="F:protein dimerization activity"/>
    <property type="evidence" value="ECO:0007669"/>
    <property type="project" value="InterPro"/>
</dbReference>
<keyword evidence="5" id="KW-0547">Nucleotide-binding</keyword>
<dbReference type="PANTHER" id="PTHR24421">
    <property type="entry name" value="NITRATE/NITRITE SENSOR PROTEIN NARX-RELATED"/>
    <property type="match status" value="1"/>
</dbReference>
<keyword evidence="9" id="KW-0812">Transmembrane</keyword>
<evidence type="ECO:0000259" key="11">
    <source>
        <dbReference type="Pfam" id="PF07730"/>
    </source>
</evidence>
<evidence type="ECO:0000259" key="10">
    <source>
        <dbReference type="Pfam" id="PF02518"/>
    </source>
</evidence>
<keyword evidence="8" id="KW-0902">Two-component regulatory system</keyword>
<dbReference type="Gene3D" id="1.20.5.1930">
    <property type="match status" value="1"/>
</dbReference>
<keyword evidence="9" id="KW-0472">Membrane</keyword>
<feature type="transmembrane region" description="Helical" evidence="9">
    <location>
        <begin position="152"/>
        <end position="174"/>
    </location>
</feature>
<evidence type="ECO:0000256" key="3">
    <source>
        <dbReference type="ARBA" id="ARBA00022553"/>
    </source>
</evidence>
<dbReference type="EMBL" id="JH636049">
    <property type="protein sequence ID" value="EID54058.1"/>
    <property type="molecule type" value="Genomic_DNA"/>
</dbReference>
<dbReference type="Pfam" id="PF02518">
    <property type="entry name" value="HATPase_c"/>
    <property type="match status" value="1"/>
</dbReference>
<feature type="transmembrane region" description="Helical" evidence="9">
    <location>
        <begin position="80"/>
        <end position="108"/>
    </location>
</feature>
<evidence type="ECO:0000256" key="8">
    <source>
        <dbReference type="ARBA" id="ARBA00023012"/>
    </source>
</evidence>
<evidence type="ECO:0000256" key="6">
    <source>
        <dbReference type="ARBA" id="ARBA00022777"/>
    </source>
</evidence>
<gene>
    <name evidence="12" type="ORF">SacxiDRAFT_1816</name>
</gene>
<keyword evidence="13" id="KW-1185">Reference proteome</keyword>
<dbReference type="InterPro" id="IPR003594">
    <property type="entry name" value="HATPase_dom"/>
</dbReference>
<sequence length="417" mass="43900">MPPYSQPMRESVSRARSVLGVLVTALAVGTSLLSSLYVFAAESYVPNSEELDVTWRPALGFVAALAAAVLLCWRHTQPVVVTGVSVAGPLVFVTDALAALISLAALTAHRRDRVGWLGAAAVFAATTAGVAHDAHRHADVSIIKILFGADGVPFVVVVLIAALLTAVPAGIGVYRGTKRELARHTNAERALQAEMARKDERSRIAREMHDVLGHRLSLLSLHAGALEVTAQQESGRAAEVARTVRTTARQSLEDLRQVIGVLRDGRGFVSLGHERSSRPGPPGLTDLPTLIGNTRDAGLPVNVTVLVDDTAAAPEPLATTTYRVVQESLTNVLKHAPSTTVDVTVRGGPGVGLTVEIRNPLPASAPAETPIGSGSGLAGLAERVTRLEGTISYGPTEQGHFAVKAWLPWEHGEARSV</sequence>
<dbReference type="SUPFAM" id="SSF55874">
    <property type="entry name" value="ATPase domain of HSP90 chaperone/DNA topoisomerase II/histidine kinase"/>
    <property type="match status" value="1"/>
</dbReference>
<feature type="domain" description="Histidine kinase/HSP90-like ATPase" evidence="10">
    <location>
        <begin position="321"/>
        <end position="409"/>
    </location>
</feature>
<dbReference type="Proteomes" id="UP000004691">
    <property type="component" value="Unassembled WGS sequence"/>
</dbReference>
<evidence type="ECO:0000256" key="2">
    <source>
        <dbReference type="ARBA" id="ARBA00012438"/>
    </source>
</evidence>
<accession>I0V1Q5</accession>
<comment type="catalytic activity">
    <reaction evidence="1">
        <text>ATP + protein L-histidine = ADP + protein N-phospho-L-histidine.</text>
        <dbReference type="EC" id="2.7.13.3"/>
    </reaction>
</comment>
<evidence type="ECO:0000313" key="12">
    <source>
        <dbReference type="EMBL" id="EID54058.1"/>
    </source>
</evidence>
<evidence type="ECO:0000256" key="1">
    <source>
        <dbReference type="ARBA" id="ARBA00000085"/>
    </source>
</evidence>
<dbReference type="GO" id="GO:0016020">
    <property type="term" value="C:membrane"/>
    <property type="evidence" value="ECO:0007669"/>
    <property type="project" value="InterPro"/>
</dbReference>
<keyword evidence="3" id="KW-0597">Phosphoprotein</keyword>
<dbReference type="Gene3D" id="3.30.565.10">
    <property type="entry name" value="Histidine kinase-like ATPase, C-terminal domain"/>
    <property type="match status" value="1"/>
</dbReference>
<evidence type="ECO:0000256" key="9">
    <source>
        <dbReference type="SAM" id="Phobius"/>
    </source>
</evidence>
<feature type="transmembrane region" description="Helical" evidence="9">
    <location>
        <begin position="56"/>
        <end position="73"/>
    </location>
</feature>
<feature type="domain" description="Signal transduction histidine kinase subgroup 3 dimerisation and phosphoacceptor" evidence="11">
    <location>
        <begin position="200"/>
        <end position="264"/>
    </location>
</feature>
<dbReference type="Pfam" id="PF07730">
    <property type="entry name" value="HisKA_3"/>
    <property type="match status" value="1"/>
</dbReference>
<proteinExistence type="predicted"/>
<evidence type="ECO:0000256" key="4">
    <source>
        <dbReference type="ARBA" id="ARBA00022679"/>
    </source>
</evidence>
<dbReference type="GO" id="GO:0000155">
    <property type="term" value="F:phosphorelay sensor kinase activity"/>
    <property type="evidence" value="ECO:0007669"/>
    <property type="project" value="InterPro"/>
</dbReference>
<evidence type="ECO:0000256" key="5">
    <source>
        <dbReference type="ARBA" id="ARBA00022741"/>
    </source>
</evidence>
<evidence type="ECO:0000313" key="13">
    <source>
        <dbReference type="Proteomes" id="UP000004691"/>
    </source>
</evidence>
<reference evidence="12 13" key="1">
    <citation type="submission" date="2012-01" db="EMBL/GenBank/DDBJ databases">
        <title>Improved High-Quality Draft sequence of Saccharomonospora xinjiangensis XJ-54.</title>
        <authorList>
            <consortium name="US DOE Joint Genome Institute"/>
            <person name="Lucas S."/>
            <person name="Han J."/>
            <person name="Lapidus A."/>
            <person name="Cheng J.-F."/>
            <person name="Goodwin L."/>
            <person name="Pitluck S."/>
            <person name="Peters L."/>
            <person name="Mikhailova N."/>
            <person name="Teshima H."/>
            <person name="Detter J.C."/>
            <person name="Han C."/>
            <person name="Tapia R."/>
            <person name="Land M."/>
            <person name="Hauser L."/>
            <person name="Kyrpides N."/>
            <person name="Ivanova N."/>
            <person name="Pagani I."/>
            <person name="Brambilla E.-M."/>
            <person name="Klenk H.-P."/>
            <person name="Woyke T."/>
        </authorList>
    </citation>
    <scope>NUCLEOTIDE SEQUENCE [LARGE SCALE GENOMIC DNA]</scope>
    <source>
        <strain evidence="12 13">XJ-54</strain>
    </source>
</reference>
<dbReference type="eggNOG" id="COG4585">
    <property type="taxonomic scope" value="Bacteria"/>
</dbReference>
<organism evidence="12 13">
    <name type="scientific">Saccharomonospora xinjiangensis XJ-54</name>
    <dbReference type="NCBI Taxonomy" id="882086"/>
    <lineage>
        <taxon>Bacteria</taxon>
        <taxon>Bacillati</taxon>
        <taxon>Actinomycetota</taxon>
        <taxon>Actinomycetes</taxon>
        <taxon>Pseudonocardiales</taxon>
        <taxon>Pseudonocardiaceae</taxon>
        <taxon>Saccharomonospora</taxon>
    </lineage>
</organism>
<dbReference type="InterPro" id="IPR011712">
    <property type="entry name" value="Sig_transdc_His_kin_sub3_dim/P"/>
</dbReference>
<dbReference type="InterPro" id="IPR050482">
    <property type="entry name" value="Sensor_HK_TwoCompSys"/>
</dbReference>
<keyword evidence="7" id="KW-0067">ATP-binding</keyword>
<dbReference type="GO" id="GO:0005524">
    <property type="term" value="F:ATP binding"/>
    <property type="evidence" value="ECO:0007669"/>
    <property type="project" value="UniProtKB-KW"/>
</dbReference>
<name>I0V1Q5_9PSEU</name>
<dbReference type="STRING" id="882086.SacxiDRAFT_1816"/>
<protein>
    <recommendedName>
        <fullName evidence="2">histidine kinase</fullName>
        <ecNumber evidence="2">2.7.13.3</ecNumber>
    </recommendedName>
</protein>
<dbReference type="AlphaFoldDB" id="I0V1Q5"/>
<keyword evidence="6 12" id="KW-0418">Kinase</keyword>
<dbReference type="HOGENOM" id="CLU_000445_20_1_11"/>
<keyword evidence="9" id="KW-1133">Transmembrane helix</keyword>
<dbReference type="PANTHER" id="PTHR24421:SF10">
    <property type="entry name" value="NITRATE_NITRITE SENSOR PROTEIN NARQ"/>
    <property type="match status" value="1"/>
</dbReference>
<dbReference type="InterPro" id="IPR036890">
    <property type="entry name" value="HATPase_C_sf"/>
</dbReference>
<dbReference type="CDD" id="cd16917">
    <property type="entry name" value="HATPase_UhpB-NarQ-NarX-like"/>
    <property type="match status" value="1"/>
</dbReference>
<dbReference type="EC" id="2.7.13.3" evidence="2"/>